<comment type="caution">
    <text evidence="3">The sequence shown here is derived from an EMBL/GenBank/DDBJ whole genome shotgun (WGS) entry which is preliminary data.</text>
</comment>
<proteinExistence type="predicted"/>
<keyword evidence="2" id="KW-0472">Membrane</keyword>
<dbReference type="RefSeq" id="WP_190151344.1">
    <property type="nucleotide sequence ID" value="NZ_BMTL01000020.1"/>
</dbReference>
<dbReference type="EMBL" id="BMTL01000020">
    <property type="protein sequence ID" value="GGS03384.1"/>
    <property type="molecule type" value="Genomic_DNA"/>
</dbReference>
<evidence type="ECO:0000313" key="4">
    <source>
        <dbReference type="Proteomes" id="UP000606194"/>
    </source>
</evidence>
<keyword evidence="2" id="KW-0812">Transmembrane</keyword>
<protein>
    <submittedName>
        <fullName evidence="3">Uncharacterized protein</fullName>
    </submittedName>
</protein>
<gene>
    <name evidence="3" type="ORF">GCM10010269_47870</name>
</gene>
<evidence type="ECO:0000256" key="2">
    <source>
        <dbReference type="SAM" id="Phobius"/>
    </source>
</evidence>
<reference evidence="3" key="1">
    <citation type="journal article" date="2014" name="Int. J. Syst. Evol. Microbiol.">
        <title>Complete genome sequence of Corynebacterium casei LMG S-19264T (=DSM 44701T), isolated from a smear-ripened cheese.</title>
        <authorList>
            <consortium name="US DOE Joint Genome Institute (JGI-PGF)"/>
            <person name="Walter F."/>
            <person name="Albersmeier A."/>
            <person name="Kalinowski J."/>
            <person name="Ruckert C."/>
        </authorList>
    </citation>
    <scope>NUCLEOTIDE SEQUENCE</scope>
    <source>
        <strain evidence="3">JCM 4386</strain>
    </source>
</reference>
<sequence length="101" mass="10293">MATHGTPAEKNTAHDARDDRTGRRRLVALRTVIQVLVAGCLASVGVAVRQLPAHPVLAGVYVGLASVGVAGTGVCVTLYLHLRRDGADDRADGGAAPTPGS</sequence>
<keyword evidence="4" id="KW-1185">Reference proteome</keyword>
<evidence type="ECO:0000313" key="3">
    <source>
        <dbReference type="EMBL" id="GGS03384.1"/>
    </source>
</evidence>
<feature type="transmembrane region" description="Helical" evidence="2">
    <location>
        <begin position="60"/>
        <end position="80"/>
    </location>
</feature>
<dbReference type="Proteomes" id="UP000606194">
    <property type="component" value="Unassembled WGS sequence"/>
</dbReference>
<feature type="region of interest" description="Disordered" evidence="1">
    <location>
        <begin position="1"/>
        <end position="21"/>
    </location>
</feature>
<organism evidence="3 4">
    <name type="scientific">Streptomyces humidus</name>
    <dbReference type="NCBI Taxonomy" id="52259"/>
    <lineage>
        <taxon>Bacteria</taxon>
        <taxon>Bacillati</taxon>
        <taxon>Actinomycetota</taxon>
        <taxon>Actinomycetes</taxon>
        <taxon>Kitasatosporales</taxon>
        <taxon>Streptomycetaceae</taxon>
        <taxon>Streptomyces</taxon>
    </lineage>
</organism>
<reference evidence="3" key="2">
    <citation type="submission" date="2020-09" db="EMBL/GenBank/DDBJ databases">
        <authorList>
            <person name="Sun Q."/>
            <person name="Ohkuma M."/>
        </authorList>
    </citation>
    <scope>NUCLEOTIDE SEQUENCE</scope>
    <source>
        <strain evidence="3">JCM 4386</strain>
    </source>
</reference>
<feature type="compositionally biased region" description="Basic and acidic residues" evidence="1">
    <location>
        <begin position="11"/>
        <end position="21"/>
    </location>
</feature>
<feature type="transmembrane region" description="Helical" evidence="2">
    <location>
        <begin position="27"/>
        <end position="48"/>
    </location>
</feature>
<keyword evidence="2" id="KW-1133">Transmembrane helix</keyword>
<dbReference type="AlphaFoldDB" id="A0A918FY69"/>
<name>A0A918FY69_9ACTN</name>
<evidence type="ECO:0000256" key="1">
    <source>
        <dbReference type="SAM" id="MobiDB-lite"/>
    </source>
</evidence>
<accession>A0A918FY69</accession>